<dbReference type="GO" id="GO:0007018">
    <property type="term" value="P:microtubule-based movement"/>
    <property type="evidence" value="ECO:0007669"/>
    <property type="project" value="InterPro"/>
</dbReference>
<dbReference type="FunFam" id="3.40.850.10:FF:000033">
    <property type="entry name" value="Kinesin-like protein KIN-12E"/>
    <property type="match status" value="1"/>
</dbReference>
<dbReference type="PANTHER" id="PTHR37739">
    <property type="entry name" value="KINESIN-LIKE PROTEIN KIN-12D"/>
    <property type="match status" value="1"/>
</dbReference>
<dbReference type="GO" id="GO:0003777">
    <property type="term" value="F:microtubule motor activity"/>
    <property type="evidence" value="ECO:0007669"/>
    <property type="project" value="InterPro"/>
</dbReference>
<dbReference type="InterPro" id="IPR019821">
    <property type="entry name" value="Kinesin_motor_CS"/>
</dbReference>
<gene>
    <name evidence="12" type="ORF">DM860_003222</name>
</gene>
<feature type="binding site" evidence="8">
    <location>
        <begin position="307"/>
        <end position="314"/>
    </location>
    <ligand>
        <name>ATP</name>
        <dbReference type="ChEBI" id="CHEBI:30616"/>
    </ligand>
</feature>
<feature type="coiled-coil region" evidence="9">
    <location>
        <begin position="1918"/>
        <end position="2018"/>
    </location>
</feature>
<evidence type="ECO:0000256" key="10">
    <source>
        <dbReference type="SAM" id="MobiDB-lite"/>
    </source>
</evidence>
<keyword evidence="3 8" id="KW-0547">Nucleotide-binding</keyword>
<dbReference type="InterPro" id="IPR044986">
    <property type="entry name" value="KIF15/KIN-12"/>
</dbReference>
<sequence>MLRDFRFLRRNSGRNLQLEERENVPVNPGDLAGSQVTNPDSSRPPLHAVQEKSAADQEAGAAARVSKLARGRNDTVPERDMTDQGGVRVSRIDRTPTKPKHSRYFDSTTPLRTPLRVDGSSTHGAPSRTMVNMGTPRSTRKTARTNSECNSTQSTPMKSVSKPPNPPVSCLTNGSRPPVNVGARMTNYEALSKGVPTSSNSFAVVNTIDVPHFALKEDPSFWMEHNVQVLIRVRPLNSMEKSSNGYNRCLKQESAQCIAWIGHPETRFTFDHVACESLDQETLFRMAGLPMVENCLSGYNSCIFAYGQTGSGKTYTMLGEIEELEFKPSPHRGMTPRIFEFLFARIRLEEESRREERLKYSCKCSFLEIYNEQVTDLLDPSSTNLMLREDITKGVYVENLSDFEVQTVGDILKLLSQGSSNRRVAATNMNRESSRSHSVFTCVIESSWEKDSTTNFRFARLNLVDLAGSERQKTSGAEGERLKEAANINKSLSTLGHVIMVLVDIAHGRPRHIPYRDSRLTYLLQDSLGGNSKTMMIANVSPSICCAAETLNTLKFAQRAKLIQNNAVVNEDSSADTLALQHQIRLLKEELSTLKCQKAPNISRTLSFDTAGTGDRRHEESKSIPPESAKELKSMEATLAGALRREQMVESSIKHFEAEIEQLNRLVCQREGDTRCTKMMLKFREEKIHRMESLLNGLIPSDTYLLEENCALSEELNLIRANVDKNPEVTRFALENIRLLEQLRRFQDFYEEGERNLLLAEVSELRDQLLLSLDWKLKLHNPSDIDTSSQESAHIKQEETDSLRTELKETFSQLEECRSKLNSCLEKNAELRREINDLHASLGERESSVLDNDNGVEVIKESISEAPPLNYQSVVIAQEEKPDIGCDKMINLSDKIIDLQLELDILKILLHEEKSSRNEAEERALSLNRDLESTKDQIFLLSKQYKDVQDELKGAKSIIEALESQQIQAINEAEDLRNSNKCYEELLQKKEHEISSLKEKGFSQDLPSFNVMESEYNPLQAKLKKMENSLEKPRTLNTWYQSDQALQVSNEEEMDVIRRQVEAETAEVILCLQEELCLLQQEIQASHLKEVESYDRLNQLELRNKELEGKNNLITEDNRLLRGAYTEKEREYQSLLEEWEQVNNDMETILCGGQASLKDASDDLDLIASSFPQKQANQISHHFGSIAKYIFEKDKLIEDLIRSLRDAVNKRNDVESMLRSLRGAALVMTEVHQQQCSEKDVEIALLTAQLNSKMNAILEFKNKIKQLEGQLRETCTCATAAFLVVNRLSEANMQKDKFFDETCSGLRLELLEQQRHASAMQQKLEELEANDLMETLEEFKAGVSVVSSCMNERVERQGRLERENLSDGLQHMSIREACEIWTFANAKQYDDSGKDLETEHNECSSQTRKILAGGERALNGTKGRDATIALLKKEIVSALDSLKQVQAEISTSCIEKEEFRKAEKHTRDSVKSLFLPISALETSIGNFEGVVKLKLEEADAKLQQIELDVEEYRTSWLEQKELLEVELEDARVIAVQKTMEASCILAKYVEVQDTMTHTIVTIRELMRENEALKVDNKELKEKEVTLTNQRDFVVNENQCLQSANNLKDSHIEKMEKDFQMVTKQVMELEGIVSQVNSFGMEEFVSVASDFFNVKSDFHAASELMRSWIEDIWSEIIVKDFALSIFNLCHSGILLEAVNGLNAEKGLLHHGLCESNSAITELRDHNSKARKELEMCRTLQGKLLDDITSNFDRISKKEDETGDFTLKLATFEKRIIDLQSQEELMLRRSDHLGSKLAELVNEMDLSNQTVLASLLDQERLLQEKEEALKYAEDAFIMKDFEVFILSIKLQEMTAFIFNLERTYRSNFDTAEKMKMEIVFKNLGAAINESVLVDRETEISVLKGIVEEAGKQQQKILLELNEKTSIVAQLRDKNTSLQKEVHSLKDIACSNETLKSTLVEIAGTNFSLQSQVQSLNSELEKVKEEMHIKDSNLEISSIQLSDLCKQNQILENRILSLEEASCRLQKELEMKDTELTEMNCLGNENNELQVELIGWKVENGELLQDLEVMRAELDRSNRAFSLLSKKSDELESSFQKICNVVDSVPMLLEEFELLENLAEEIVSQNLTLGNELSRKDDILKGLLFDLSLLQESASNTKDKKDEIEKLVSSLNALERELELKSCELDDTLSKSFKLEAQLLENKSTISALESDVLRQSKGVELLSRKNDELFASIKAITEEKASMQEELIEKSKFCGNLENELCEMGSAISEMNNSIESLRRELSDVTCEKEDLNVELVALKKELEIAKALADENEAVALEAKELAVTRKLYAEEKDEEVKLLERSIEELECTVNVLENKVDIVKEEAERQRLQREELEMELHSIKQQMLSVKSSDSTDVKRNSIEKEKNLLQRIQILEKEVALRDVEITQCKVHISELNLHSEAQAREYKEKFKTLEAMAEKVKSDVHASIQGSNSSSSSKLEKNSLTKPKGSGSPFKCIGIGLGQQLKSERDEELTAERFRIEELEALAASRQKEIFMLNSRLAAAESMTHDVIRDLLGLKLDMNNYGTLLDNHEVQMLTEKARAQKVDALAKEEEVTKLKQQLNEIIEERKGWLEEVERKQTQMMAAKVSLEKLHERDQLLATENEVIKRENMNHKKRVIELEAEVKKLSGQQNLQQRIHHHAKIKEENNLLKNQNDDLTFKLRKSEAILSRVREELAHFRASNNGRIPYINLDEENRMETKLKDRMNSERLPREASSGRRNSIKADDENGQNPSR</sequence>
<evidence type="ECO:0000313" key="13">
    <source>
        <dbReference type="Proteomes" id="UP000249390"/>
    </source>
</evidence>
<feature type="domain" description="Kinesin motor" evidence="11">
    <location>
        <begin position="226"/>
        <end position="563"/>
    </location>
</feature>
<feature type="region of interest" description="Disordered" evidence="10">
    <location>
        <begin position="14"/>
        <end position="59"/>
    </location>
</feature>
<feature type="coiled-coil region" evidence="9">
    <location>
        <begin position="2588"/>
        <end position="2701"/>
    </location>
</feature>
<dbReference type="PROSITE" id="PS50067">
    <property type="entry name" value="KINESIN_MOTOR_2"/>
    <property type="match status" value="1"/>
</dbReference>
<evidence type="ECO:0000256" key="6">
    <source>
        <dbReference type="ARBA" id="ARBA00023175"/>
    </source>
</evidence>
<feature type="compositionally biased region" description="Basic and acidic residues" evidence="10">
    <location>
        <begin position="71"/>
        <end position="82"/>
    </location>
</feature>
<evidence type="ECO:0000256" key="5">
    <source>
        <dbReference type="ARBA" id="ARBA00023054"/>
    </source>
</evidence>
<proteinExistence type="inferred from homology"/>
<feature type="coiled-coil region" evidence="9">
    <location>
        <begin position="1097"/>
        <end position="1145"/>
    </location>
</feature>
<dbReference type="InterPro" id="IPR036961">
    <property type="entry name" value="Kinesin_motor_dom_sf"/>
</dbReference>
<feature type="coiled-coil region" evidence="9">
    <location>
        <begin position="814"/>
        <end position="841"/>
    </location>
</feature>
<comment type="subcellular location">
    <subcellularLocation>
        <location evidence="1">Plastid</location>
    </subcellularLocation>
</comment>
<feature type="region of interest" description="Disordered" evidence="10">
    <location>
        <begin position="66"/>
        <end position="85"/>
    </location>
</feature>
<keyword evidence="2" id="KW-0493">Microtubule</keyword>
<evidence type="ECO:0000256" key="2">
    <source>
        <dbReference type="ARBA" id="ARBA00022701"/>
    </source>
</evidence>
<evidence type="ECO:0000256" key="8">
    <source>
        <dbReference type="PROSITE-ProRule" id="PRU00283"/>
    </source>
</evidence>
<dbReference type="Proteomes" id="UP000249390">
    <property type="component" value="Unassembled WGS sequence"/>
</dbReference>
<evidence type="ECO:0000256" key="4">
    <source>
        <dbReference type="ARBA" id="ARBA00022840"/>
    </source>
</evidence>
<dbReference type="InterPro" id="IPR001752">
    <property type="entry name" value="Kinesin_motor_dom"/>
</dbReference>
<dbReference type="SUPFAM" id="SSF52540">
    <property type="entry name" value="P-loop containing nucleoside triphosphate hydrolases"/>
    <property type="match status" value="1"/>
</dbReference>
<dbReference type="PRINTS" id="PR00380">
    <property type="entry name" value="KINESINHEAVY"/>
</dbReference>
<feature type="coiled-coil region" evidence="9">
    <location>
        <begin position="2144"/>
        <end position="2188"/>
    </location>
</feature>
<feature type="region of interest" description="Disordered" evidence="10">
    <location>
        <begin position="92"/>
        <end position="176"/>
    </location>
</feature>
<feature type="coiled-coil region" evidence="9">
    <location>
        <begin position="1562"/>
        <end position="1589"/>
    </location>
</feature>
<dbReference type="InterPro" id="IPR027417">
    <property type="entry name" value="P-loop_NTPase"/>
</dbReference>
<keyword evidence="6 8" id="KW-0505">Motor protein</keyword>
<keyword evidence="13" id="KW-1185">Reference proteome</keyword>
<feature type="compositionally biased region" description="Polar residues" evidence="10">
    <location>
        <begin position="144"/>
        <end position="155"/>
    </location>
</feature>
<organism evidence="12 13">
    <name type="scientific">Cuscuta australis</name>
    <dbReference type="NCBI Taxonomy" id="267555"/>
    <lineage>
        <taxon>Eukaryota</taxon>
        <taxon>Viridiplantae</taxon>
        <taxon>Streptophyta</taxon>
        <taxon>Embryophyta</taxon>
        <taxon>Tracheophyta</taxon>
        <taxon>Spermatophyta</taxon>
        <taxon>Magnoliopsida</taxon>
        <taxon>eudicotyledons</taxon>
        <taxon>Gunneridae</taxon>
        <taxon>Pentapetalae</taxon>
        <taxon>asterids</taxon>
        <taxon>lamiids</taxon>
        <taxon>Solanales</taxon>
        <taxon>Convolvulaceae</taxon>
        <taxon>Cuscuteae</taxon>
        <taxon>Cuscuta</taxon>
        <taxon>Cuscuta subgen. Grammica</taxon>
        <taxon>Cuscuta sect. Cleistogrammica</taxon>
    </lineage>
</organism>
<name>A0A328D5P6_9ASTE</name>
<dbReference type="GO" id="GO:0005524">
    <property type="term" value="F:ATP binding"/>
    <property type="evidence" value="ECO:0007669"/>
    <property type="project" value="UniProtKB-UniRule"/>
</dbReference>
<evidence type="ECO:0000259" key="11">
    <source>
        <dbReference type="PROSITE" id="PS50067"/>
    </source>
</evidence>
<accession>A0A328D5P6</accession>
<evidence type="ECO:0000256" key="7">
    <source>
        <dbReference type="ARBA" id="ARBA00034488"/>
    </source>
</evidence>
<dbReference type="GO" id="GO:0009536">
    <property type="term" value="C:plastid"/>
    <property type="evidence" value="ECO:0007669"/>
    <property type="project" value="UniProtKB-SubCell"/>
</dbReference>
<feature type="compositionally biased region" description="Basic and acidic residues" evidence="10">
    <location>
        <begin position="614"/>
        <end position="629"/>
    </location>
</feature>
<keyword evidence="5 9" id="KW-0175">Coiled coil</keyword>
<dbReference type="Pfam" id="PF00225">
    <property type="entry name" value="Kinesin"/>
    <property type="match status" value="1"/>
</dbReference>
<comment type="similarity">
    <text evidence="7">Belongs to the TRAFAC class myosin-kinesin ATPase superfamily. Kinesin family. KIN-12 subfamily.</text>
</comment>
<feature type="region of interest" description="Disordered" evidence="10">
    <location>
        <begin position="2740"/>
        <end position="2775"/>
    </location>
</feature>
<feature type="coiled-coil region" evidence="9">
    <location>
        <begin position="2224"/>
        <end position="2417"/>
    </location>
</feature>
<dbReference type="PROSITE" id="PS00411">
    <property type="entry name" value="KINESIN_MOTOR_1"/>
    <property type="match status" value="1"/>
</dbReference>
<dbReference type="Gene3D" id="3.40.850.10">
    <property type="entry name" value="Kinesin motor domain"/>
    <property type="match status" value="1"/>
</dbReference>
<feature type="compositionally biased region" description="Basic and acidic residues" evidence="10">
    <location>
        <begin position="2740"/>
        <end position="2767"/>
    </location>
</feature>
<keyword evidence="4 8" id="KW-0067">ATP-binding</keyword>
<reference evidence="12 13" key="1">
    <citation type="submission" date="2018-06" db="EMBL/GenBank/DDBJ databases">
        <title>The Genome of Cuscuta australis (Dodder) Provides Insight into the Evolution of Plant Parasitism.</title>
        <authorList>
            <person name="Liu H."/>
        </authorList>
    </citation>
    <scope>NUCLEOTIDE SEQUENCE [LARGE SCALE GENOMIC DNA]</scope>
    <source>
        <strain evidence="13">cv. Yunnan</strain>
        <tissue evidence="12">Vines</tissue>
    </source>
</reference>
<feature type="compositionally biased region" description="Polar residues" evidence="10">
    <location>
        <begin position="119"/>
        <end position="137"/>
    </location>
</feature>
<evidence type="ECO:0000313" key="12">
    <source>
        <dbReference type="EMBL" id="RAL39689.1"/>
    </source>
</evidence>
<protein>
    <recommendedName>
        <fullName evidence="11">Kinesin motor domain-containing protein</fullName>
    </recommendedName>
</protein>
<evidence type="ECO:0000256" key="1">
    <source>
        <dbReference type="ARBA" id="ARBA00004474"/>
    </source>
</evidence>
<dbReference type="GO" id="GO:0008017">
    <property type="term" value="F:microtubule binding"/>
    <property type="evidence" value="ECO:0007669"/>
    <property type="project" value="InterPro"/>
</dbReference>
<dbReference type="EMBL" id="NQVE01000200">
    <property type="protein sequence ID" value="RAL39689.1"/>
    <property type="molecule type" value="Genomic_DNA"/>
</dbReference>
<feature type="coiled-coil region" evidence="9">
    <location>
        <begin position="903"/>
        <end position="1000"/>
    </location>
</feature>
<feature type="region of interest" description="Disordered" evidence="10">
    <location>
        <begin position="607"/>
        <end position="629"/>
    </location>
</feature>
<evidence type="ECO:0000256" key="9">
    <source>
        <dbReference type="SAM" id="Coils"/>
    </source>
</evidence>
<evidence type="ECO:0000256" key="3">
    <source>
        <dbReference type="ARBA" id="ARBA00022741"/>
    </source>
</evidence>
<feature type="region of interest" description="Disordered" evidence="10">
    <location>
        <begin position="2464"/>
        <end position="2491"/>
    </location>
</feature>
<comment type="caution">
    <text evidence="12">The sequence shown here is derived from an EMBL/GenBank/DDBJ whole genome shotgun (WGS) entry which is preliminary data.</text>
</comment>
<dbReference type="SMART" id="SM00129">
    <property type="entry name" value="KISc"/>
    <property type="match status" value="1"/>
</dbReference>
<dbReference type="GO" id="GO:0005874">
    <property type="term" value="C:microtubule"/>
    <property type="evidence" value="ECO:0007669"/>
    <property type="project" value="UniProtKB-KW"/>
</dbReference>
<dbReference type="PANTHER" id="PTHR37739:SF8">
    <property type="entry name" value="KINESIN-LIKE PROTEIN KIN-12D"/>
    <property type="match status" value="1"/>
</dbReference>